<keyword evidence="3" id="KW-1185">Reference proteome</keyword>
<feature type="compositionally biased region" description="Basic and acidic residues" evidence="1">
    <location>
        <begin position="24"/>
        <end position="34"/>
    </location>
</feature>
<sequence length="184" mass="20338">MKTRLSFKTHPRAELVYKSFLGPEETHRGEEGGKRTKPTAYQGQDKTQTKEPLGVTGRLTRQTPQIPTAEPRRPLQFSTCLEVMETSQDAGEKPLKYIPGHQRVQGSNQPKGGTQKQEVERSPQAQSQGGLGKQGPPEDPRANTWGAQIPRPAAASPQATLRTFEVRGELSVPKMQWRSPSTEA</sequence>
<evidence type="ECO:0000256" key="1">
    <source>
        <dbReference type="SAM" id="MobiDB-lite"/>
    </source>
</evidence>
<dbReference type="AlphaFoldDB" id="A0A5E4CSP6"/>
<evidence type="ECO:0000313" key="2">
    <source>
        <dbReference type="EMBL" id="VTJ84816.1"/>
    </source>
</evidence>
<comment type="caution">
    <text evidence="2">The sequence shown here is derived from an EMBL/GenBank/DDBJ whole genome shotgun (WGS) entry which is preliminary data.</text>
</comment>
<feature type="region of interest" description="Disordered" evidence="1">
    <location>
        <begin position="18"/>
        <end position="162"/>
    </location>
</feature>
<protein>
    <submittedName>
        <fullName evidence="2">Uncharacterized protein</fullName>
    </submittedName>
</protein>
<accession>A0A5E4CSP6</accession>
<name>A0A5E4CSP6_MARMO</name>
<evidence type="ECO:0000313" key="3">
    <source>
        <dbReference type="Proteomes" id="UP000335636"/>
    </source>
</evidence>
<organism evidence="2 3">
    <name type="scientific">Marmota monax</name>
    <name type="common">Woodchuck</name>
    <dbReference type="NCBI Taxonomy" id="9995"/>
    <lineage>
        <taxon>Eukaryota</taxon>
        <taxon>Metazoa</taxon>
        <taxon>Chordata</taxon>
        <taxon>Craniata</taxon>
        <taxon>Vertebrata</taxon>
        <taxon>Euteleostomi</taxon>
        <taxon>Mammalia</taxon>
        <taxon>Eutheria</taxon>
        <taxon>Euarchontoglires</taxon>
        <taxon>Glires</taxon>
        <taxon>Rodentia</taxon>
        <taxon>Sciuromorpha</taxon>
        <taxon>Sciuridae</taxon>
        <taxon>Xerinae</taxon>
        <taxon>Marmotini</taxon>
        <taxon>Marmota</taxon>
    </lineage>
</organism>
<proteinExistence type="predicted"/>
<dbReference type="EMBL" id="CABDUW010001961">
    <property type="protein sequence ID" value="VTJ84816.1"/>
    <property type="molecule type" value="Genomic_DNA"/>
</dbReference>
<gene>
    <name evidence="2" type="ORF">MONAX_5E032522</name>
</gene>
<reference evidence="2" key="1">
    <citation type="submission" date="2019-04" db="EMBL/GenBank/DDBJ databases">
        <authorList>
            <person name="Alioto T."/>
            <person name="Alioto T."/>
        </authorList>
    </citation>
    <scope>NUCLEOTIDE SEQUENCE [LARGE SCALE GENOMIC DNA]</scope>
</reference>
<dbReference type="Proteomes" id="UP000335636">
    <property type="component" value="Unassembled WGS sequence"/>
</dbReference>
<feature type="compositionally biased region" description="Polar residues" evidence="1">
    <location>
        <begin position="104"/>
        <end position="116"/>
    </location>
</feature>